<evidence type="ECO:0000256" key="5">
    <source>
        <dbReference type="ARBA" id="ARBA00022989"/>
    </source>
</evidence>
<evidence type="ECO:0000313" key="10">
    <source>
        <dbReference type="EMBL" id="BAC88240.1"/>
    </source>
</evidence>
<dbReference type="PhylomeDB" id="Q7NNV9"/>
<dbReference type="AlphaFoldDB" id="Q7NNV9"/>
<dbReference type="InParanoid" id="Q7NNV9"/>
<dbReference type="GO" id="GO:0051301">
    <property type="term" value="P:cell division"/>
    <property type="evidence" value="ECO:0007669"/>
    <property type="project" value="UniProtKB-KW"/>
</dbReference>
<dbReference type="EnsemblBacteria" id="BAC88240">
    <property type="protein sequence ID" value="BAC88240"/>
    <property type="gene ID" value="BAC88240"/>
</dbReference>
<dbReference type="Pfam" id="PF08478">
    <property type="entry name" value="POTRA_1"/>
    <property type="match status" value="1"/>
</dbReference>
<keyword evidence="7" id="KW-0131">Cell cycle</keyword>
<accession>Q7NNV9</accession>
<keyword evidence="11" id="KW-1185">Reference proteome</keyword>
<dbReference type="PANTHER" id="PTHR37820">
    <property type="entry name" value="CELL DIVISION PROTEIN DIVIB"/>
    <property type="match status" value="1"/>
</dbReference>
<dbReference type="GO" id="GO:0016020">
    <property type="term" value="C:membrane"/>
    <property type="evidence" value="ECO:0007669"/>
    <property type="project" value="UniProtKB-SubCell"/>
</dbReference>
<dbReference type="PANTHER" id="PTHR37820:SF1">
    <property type="entry name" value="CELL DIVISION PROTEIN FTSQ"/>
    <property type="match status" value="1"/>
</dbReference>
<dbReference type="InterPro" id="IPR050487">
    <property type="entry name" value="FtsQ_DivIB"/>
</dbReference>
<proteinExistence type="predicted"/>
<dbReference type="STRING" id="251221.gene:10757771"/>
<evidence type="ECO:0000259" key="9">
    <source>
        <dbReference type="PROSITE" id="PS51779"/>
    </source>
</evidence>
<gene>
    <name evidence="10" type="ordered locus">gll0299</name>
</gene>
<dbReference type="EMBL" id="BA000045">
    <property type="protein sequence ID" value="BAC88240.1"/>
    <property type="molecule type" value="Genomic_DNA"/>
</dbReference>
<evidence type="ECO:0000313" key="11">
    <source>
        <dbReference type="Proteomes" id="UP000000557"/>
    </source>
</evidence>
<feature type="domain" description="POTRA" evidence="9">
    <location>
        <begin position="69"/>
        <end position="138"/>
    </location>
</feature>
<keyword evidence="5 8" id="KW-1133">Transmembrane helix</keyword>
<dbReference type="Proteomes" id="UP000000557">
    <property type="component" value="Chromosome"/>
</dbReference>
<comment type="subcellular location">
    <subcellularLocation>
        <location evidence="1">Membrane</location>
    </subcellularLocation>
</comment>
<feature type="transmembrane region" description="Helical" evidence="8">
    <location>
        <begin position="37"/>
        <end position="61"/>
    </location>
</feature>
<protein>
    <submittedName>
        <fullName evidence="10">Gll0299 protein</fullName>
    </submittedName>
</protein>
<dbReference type="InterPro" id="IPR013685">
    <property type="entry name" value="POTRA_FtsQ_type"/>
</dbReference>
<evidence type="ECO:0000256" key="6">
    <source>
        <dbReference type="ARBA" id="ARBA00023136"/>
    </source>
</evidence>
<keyword evidence="4 8" id="KW-0812">Transmembrane</keyword>
<evidence type="ECO:0000256" key="4">
    <source>
        <dbReference type="ARBA" id="ARBA00022692"/>
    </source>
</evidence>
<dbReference type="InterPro" id="IPR034746">
    <property type="entry name" value="POTRA"/>
</dbReference>
<sequence length="271" mass="31236">MNRSKIIHIAPQGTFVTTVLSKAVLVARRQEFRRRRWLWRLLGLWRVLLAAGLAAGLVWLAREPFWQIRSAGAVRIVGYERLQLDQLQRVLKLDYPQPILSVRPEQLQQRLLEALPLEAVRVERQLLPPSLSIEVQEREPVASAPLPNRPGIIDRSGVWIDSHQYRDFRPPQLTVWGYSAEKASVWKELYPQVARSPLVIRVIDLRNPADVILRSELGEVHLGAFGPQFSTQLRRLDQMREALKRYPPGEVTFIDLRSSQSPVLRLRNPIP</sequence>
<reference evidence="10 11" key="2">
    <citation type="journal article" date="2003" name="DNA Res.">
        <title>Complete genome structure of Gloeobacter violaceus PCC 7421, a cyanobacterium that lacks thylakoids (supplement).</title>
        <authorList>
            <person name="Nakamura Y."/>
            <person name="Kaneko T."/>
            <person name="Sato S."/>
            <person name="Mimuro M."/>
            <person name="Miyashita H."/>
            <person name="Tsuchiya T."/>
            <person name="Sasamoto S."/>
            <person name="Watanabe A."/>
            <person name="Kawashima K."/>
            <person name="Kishida Y."/>
            <person name="Kiyokawa C."/>
            <person name="Kohara M."/>
            <person name="Matsumoto M."/>
            <person name="Matsuno A."/>
            <person name="Nakazaki N."/>
            <person name="Shimpo S."/>
            <person name="Takeuchi C."/>
            <person name="Yamada M."/>
            <person name="Tabata S."/>
        </authorList>
    </citation>
    <scope>NUCLEOTIDE SEQUENCE [LARGE SCALE GENOMIC DNA]</scope>
    <source>
        <strain evidence="11">ATCC 29082 / PCC 7421</strain>
    </source>
</reference>
<reference evidence="10 11" key="1">
    <citation type="journal article" date="2003" name="DNA Res.">
        <title>Complete genome structure of Gloeobacter violaceus PCC 7421, a cyanobacterium that lacks thylakoids.</title>
        <authorList>
            <person name="Nakamura Y."/>
            <person name="Kaneko T."/>
            <person name="Sato S."/>
            <person name="Mimuro M."/>
            <person name="Miyashita H."/>
            <person name="Tsuchiya T."/>
            <person name="Sasamoto S."/>
            <person name="Watanabe A."/>
            <person name="Kawashima K."/>
            <person name="Kishida Y."/>
            <person name="Kiyokawa C."/>
            <person name="Kohara M."/>
            <person name="Matsumoto M."/>
            <person name="Matsuno A."/>
            <person name="Nakazaki N."/>
            <person name="Shimpo S."/>
            <person name="Takeuchi C."/>
            <person name="Yamada M."/>
            <person name="Tabata S."/>
        </authorList>
    </citation>
    <scope>NUCLEOTIDE SEQUENCE [LARGE SCALE GENOMIC DNA]</scope>
    <source>
        <strain evidence="11">ATCC 29082 / PCC 7421</strain>
    </source>
</reference>
<name>Q7NNV9_GLOVI</name>
<dbReference type="OrthoDB" id="527430at2"/>
<dbReference type="KEGG" id="gvi:gll0299"/>
<evidence type="ECO:0000256" key="1">
    <source>
        <dbReference type="ARBA" id="ARBA00004370"/>
    </source>
</evidence>
<dbReference type="HOGENOM" id="CLU_085730_0_0_3"/>
<evidence type="ECO:0000256" key="2">
    <source>
        <dbReference type="ARBA" id="ARBA00022475"/>
    </source>
</evidence>
<keyword evidence="2" id="KW-1003">Cell membrane</keyword>
<keyword evidence="3" id="KW-0132">Cell division</keyword>
<dbReference type="eggNOG" id="COG1589">
    <property type="taxonomic scope" value="Bacteria"/>
</dbReference>
<dbReference type="PROSITE" id="PS51779">
    <property type="entry name" value="POTRA"/>
    <property type="match status" value="1"/>
</dbReference>
<evidence type="ECO:0000256" key="8">
    <source>
        <dbReference type="SAM" id="Phobius"/>
    </source>
</evidence>
<evidence type="ECO:0000256" key="7">
    <source>
        <dbReference type="ARBA" id="ARBA00023306"/>
    </source>
</evidence>
<organism evidence="10 11">
    <name type="scientific">Gloeobacter violaceus (strain ATCC 29082 / PCC 7421)</name>
    <dbReference type="NCBI Taxonomy" id="251221"/>
    <lineage>
        <taxon>Bacteria</taxon>
        <taxon>Bacillati</taxon>
        <taxon>Cyanobacteriota</taxon>
        <taxon>Cyanophyceae</taxon>
        <taxon>Gloeobacterales</taxon>
        <taxon>Gloeobacteraceae</taxon>
        <taxon>Gloeobacter</taxon>
    </lineage>
</organism>
<evidence type="ECO:0000256" key="3">
    <source>
        <dbReference type="ARBA" id="ARBA00022618"/>
    </source>
</evidence>
<keyword evidence="6 8" id="KW-0472">Membrane</keyword>